<gene>
    <name evidence="3" type="ORF">HMPREF9440_02250</name>
</gene>
<evidence type="ECO:0000256" key="1">
    <source>
        <dbReference type="ARBA" id="ARBA00022679"/>
    </source>
</evidence>
<dbReference type="PANTHER" id="PTHR33799">
    <property type="entry name" value="PTS PERMEASE-RELATED-RELATED"/>
    <property type="match status" value="1"/>
</dbReference>
<evidence type="ECO:0000259" key="2">
    <source>
        <dbReference type="PROSITE" id="PS51096"/>
    </source>
</evidence>
<feature type="domain" description="PTS EIIA type-4" evidence="2">
    <location>
        <begin position="2"/>
        <end position="129"/>
    </location>
</feature>
<evidence type="ECO:0000313" key="4">
    <source>
        <dbReference type="Proteomes" id="UP000004956"/>
    </source>
</evidence>
<accession>H3KHK6</accession>
<organism evidence="3 4">
    <name type="scientific">Sutterella parvirubra YIT 11816</name>
    <dbReference type="NCBI Taxonomy" id="762967"/>
    <lineage>
        <taxon>Bacteria</taxon>
        <taxon>Pseudomonadati</taxon>
        <taxon>Pseudomonadota</taxon>
        <taxon>Betaproteobacteria</taxon>
        <taxon>Burkholderiales</taxon>
        <taxon>Sutterellaceae</taxon>
        <taxon>Sutterella</taxon>
    </lineage>
</organism>
<dbReference type="EMBL" id="AFBQ01000342">
    <property type="protein sequence ID" value="EHY30401.1"/>
    <property type="molecule type" value="Genomic_DNA"/>
</dbReference>
<evidence type="ECO:0000313" key="3">
    <source>
        <dbReference type="EMBL" id="EHY30401.1"/>
    </source>
</evidence>
<dbReference type="SUPFAM" id="SSF53062">
    <property type="entry name" value="PTS system fructose IIA component-like"/>
    <property type="match status" value="1"/>
</dbReference>
<name>H3KHK6_9BURK</name>
<dbReference type="RefSeq" id="WP_008543537.1">
    <property type="nucleotide sequence ID" value="NZ_JH605011.1"/>
</dbReference>
<keyword evidence="1" id="KW-0808">Transferase</keyword>
<protein>
    <submittedName>
        <fullName evidence="3">PTS system fructose IIA component</fullName>
    </submittedName>
</protein>
<dbReference type="STRING" id="762967.HMPREF9440_02250"/>
<dbReference type="Gene3D" id="3.40.50.510">
    <property type="entry name" value="Phosphotransferase system, mannose-type IIA component"/>
    <property type="match status" value="1"/>
</dbReference>
<dbReference type="PATRIC" id="fig|762967.3.peg.1770"/>
<reference evidence="3 4" key="1">
    <citation type="submission" date="2011-11" db="EMBL/GenBank/DDBJ databases">
        <authorList>
            <person name="Weinstock G."/>
            <person name="Sodergren E."/>
            <person name="Clifton S."/>
            <person name="Fulton L."/>
            <person name="Fulton B."/>
            <person name="Courtney L."/>
            <person name="Fronick C."/>
            <person name="Harrison M."/>
            <person name="Strong C."/>
            <person name="Farmer C."/>
            <person name="Delahaunty K."/>
            <person name="Markovic C."/>
            <person name="Hall O."/>
            <person name="Minx P."/>
            <person name="Tomlinson C."/>
            <person name="Mitreva M."/>
            <person name="Hou S."/>
            <person name="Chen J."/>
            <person name="Wollam A."/>
            <person name="Pepin K.H."/>
            <person name="Johnson M."/>
            <person name="Bhonagiri V."/>
            <person name="Zhang X."/>
            <person name="Suruliraj S."/>
            <person name="Warren W."/>
            <person name="Chinwalla A."/>
            <person name="Mardis E.R."/>
            <person name="Wilson R.K."/>
        </authorList>
    </citation>
    <scope>NUCLEOTIDE SEQUENCE [LARGE SCALE GENOMIC DNA]</scope>
    <source>
        <strain evidence="3 4">YIT 11816</strain>
    </source>
</reference>
<dbReference type="InterPro" id="IPR004701">
    <property type="entry name" value="PTS_EIIA_man-typ"/>
</dbReference>
<comment type="caution">
    <text evidence="3">The sequence shown here is derived from an EMBL/GenBank/DDBJ whole genome shotgun (WGS) entry which is preliminary data.</text>
</comment>
<dbReference type="GO" id="GO:0016020">
    <property type="term" value="C:membrane"/>
    <property type="evidence" value="ECO:0007669"/>
    <property type="project" value="InterPro"/>
</dbReference>
<dbReference type="HOGENOM" id="CLU_123235_0_2_4"/>
<dbReference type="GO" id="GO:0009401">
    <property type="term" value="P:phosphoenolpyruvate-dependent sugar phosphotransferase system"/>
    <property type="evidence" value="ECO:0007669"/>
    <property type="project" value="InterPro"/>
</dbReference>
<dbReference type="Proteomes" id="UP000004956">
    <property type="component" value="Unassembled WGS sequence"/>
</dbReference>
<dbReference type="PANTHER" id="PTHR33799:SF1">
    <property type="entry name" value="PTS SYSTEM MANNOSE-SPECIFIC EIIAB COMPONENT-RELATED"/>
    <property type="match status" value="1"/>
</dbReference>
<proteinExistence type="predicted"/>
<dbReference type="PROSITE" id="PS51096">
    <property type="entry name" value="PTS_EIIA_TYPE_4"/>
    <property type="match status" value="1"/>
</dbReference>
<keyword evidence="4" id="KW-1185">Reference proteome</keyword>
<dbReference type="GO" id="GO:0016740">
    <property type="term" value="F:transferase activity"/>
    <property type="evidence" value="ECO:0007669"/>
    <property type="project" value="UniProtKB-KW"/>
</dbReference>
<dbReference type="InterPro" id="IPR036662">
    <property type="entry name" value="PTS_EIIA_man-typ_sf"/>
</dbReference>
<sequence length="139" mass="14506">MPVGICIIAHEPLASALKLCAQHVWSATGDASADDIVVYDVPSDTDPEVGVAEARRLIDALPHEDGVIVFTDLIGSTPSNIAHKLLDDERVRVITGVNLSAIVTALNAPKDDPANRVMTVAESGARAGISSSIGRSGER</sequence>
<dbReference type="AlphaFoldDB" id="H3KHK6"/>
<dbReference type="OrthoDB" id="8795346at2"/>
<dbReference type="Pfam" id="PF03610">
    <property type="entry name" value="EIIA-man"/>
    <property type="match status" value="1"/>
</dbReference>
<dbReference type="InterPro" id="IPR051471">
    <property type="entry name" value="Bacterial_PTS_sugar_comp"/>
</dbReference>